<keyword evidence="2" id="KW-0472">Membrane</keyword>
<feature type="compositionally biased region" description="Polar residues" evidence="1">
    <location>
        <begin position="80"/>
        <end position="95"/>
    </location>
</feature>
<feature type="transmembrane region" description="Helical" evidence="2">
    <location>
        <begin position="47"/>
        <end position="67"/>
    </location>
</feature>
<dbReference type="InterPro" id="IPR036259">
    <property type="entry name" value="MFS_trans_sf"/>
</dbReference>
<reference evidence="3" key="1">
    <citation type="submission" date="2013-08" db="EMBL/GenBank/DDBJ databases">
        <authorList>
            <person name="Mendez C."/>
            <person name="Richter M."/>
            <person name="Ferrer M."/>
            <person name="Sanchez J."/>
        </authorList>
    </citation>
    <scope>NUCLEOTIDE SEQUENCE</scope>
</reference>
<evidence type="ECO:0000313" key="3">
    <source>
        <dbReference type="EMBL" id="EQD67165.1"/>
    </source>
</evidence>
<dbReference type="EMBL" id="AUZY01003827">
    <property type="protein sequence ID" value="EQD67165.1"/>
    <property type="molecule type" value="Genomic_DNA"/>
</dbReference>
<feature type="non-terminal residue" evidence="3">
    <location>
        <position position="1"/>
    </location>
</feature>
<comment type="caution">
    <text evidence="3">The sequence shown here is derived from an EMBL/GenBank/DDBJ whole genome shotgun (WGS) entry which is preliminary data.</text>
</comment>
<evidence type="ECO:0000256" key="1">
    <source>
        <dbReference type="SAM" id="MobiDB-lite"/>
    </source>
</evidence>
<organism evidence="3">
    <name type="scientific">mine drainage metagenome</name>
    <dbReference type="NCBI Taxonomy" id="410659"/>
    <lineage>
        <taxon>unclassified sequences</taxon>
        <taxon>metagenomes</taxon>
        <taxon>ecological metagenomes</taxon>
    </lineage>
</organism>
<dbReference type="AlphaFoldDB" id="T1CIA5"/>
<sequence>WIWRLPDPPRGVRDGDDVSVAASGGMALGAQPGSWAVYVRLLRQSPYLLTVLGYAAYTFAVGGLAVWMPTFLEQVRGVSTAQATEGSGRSWSSPDSWGRSWADGWGTTG</sequence>
<keyword evidence="2" id="KW-1133">Transmembrane helix</keyword>
<keyword evidence="2" id="KW-0812">Transmembrane</keyword>
<protein>
    <submittedName>
        <fullName evidence="3">Membrane protein</fullName>
    </submittedName>
</protein>
<feature type="region of interest" description="Disordered" evidence="1">
    <location>
        <begin position="80"/>
        <end position="109"/>
    </location>
</feature>
<proteinExistence type="predicted"/>
<reference evidence="3" key="2">
    <citation type="journal article" date="2014" name="ISME J.">
        <title>Microbial stratification in low pH oxic and suboxic macroscopic growths along an acid mine drainage.</title>
        <authorList>
            <person name="Mendez-Garcia C."/>
            <person name="Mesa V."/>
            <person name="Sprenger R.R."/>
            <person name="Richter M."/>
            <person name="Diez M.S."/>
            <person name="Solano J."/>
            <person name="Bargiela R."/>
            <person name="Golyshina O.V."/>
            <person name="Manteca A."/>
            <person name="Ramos J.L."/>
            <person name="Gallego J.R."/>
            <person name="Llorente I."/>
            <person name="Martins Dos Santos V.A."/>
            <person name="Jensen O.N."/>
            <person name="Pelaez A.I."/>
            <person name="Sanchez J."/>
            <person name="Ferrer M."/>
        </authorList>
    </citation>
    <scope>NUCLEOTIDE SEQUENCE</scope>
</reference>
<accession>T1CIA5</accession>
<dbReference type="SUPFAM" id="SSF103473">
    <property type="entry name" value="MFS general substrate transporter"/>
    <property type="match status" value="1"/>
</dbReference>
<gene>
    <name evidence="3" type="ORF">B1B_06014</name>
</gene>
<evidence type="ECO:0000256" key="2">
    <source>
        <dbReference type="SAM" id="Phobius"/>
    </source>
</evidence>
<name>T1CIA5_9ZZZZ</name>